<sequence length="109" mass="12269">MTGFVSDLSLIRLILGLCLNIWNLLFLFRIVLTWYPQVDFETGILLLVSVPTEGFLVFTRRLVAPLGGIDITPIIWVGISSLLREFLIGQQGLLSQVMLYDLSISMKIV</sequence>
<keyword evidence="1" id="KW-1133">Transmembrane helix</keyword>
<reference evidence="2" key="1">
    <citation type="submission" date="2007-08" db="EMBL/GenBank/DDBJ databases">
        <authorList>
            <person name="Gloeckner G."/>
            <person name="Nowack E."/>
            <person name="Melkonian M."/>
        </authorList>
    </citation>
    <scope>NUCLEOTIDE SEQUENCE</scope>
</reference>
<name>B1X572_PAUCH</name>
<gene>
    <name evidence="2" type="ordered locus">PCC_0672</name>
</gene>
<reference evidence="2" key="2">
    <citation type="journal article" date="2008" name="Curr. Biol.">
        <title>Chromatophore genome sequence of Paulinella sheds light on acquisition of photosynthesis by eukaryotes.</title>
        <authorList>
            <person name="Nowack E.C.M."/>
            <person name="Melkonian M."/>
            <person name="Gloeckner G."/>
        </authorList>
    </citation>
    <scope>NUCLEOTIDE SEQUENCE [LARGE SCALE GENOMIC DNA]</scope>
</reference>
<dbReference type="PANTHER" id="PTHR33219:SF14">
    <property type="entry name" value="PROTEIN COFACTOR ASSEMBLY OF COMPLEX C SUBUNIT B CCB3, CHLOROPLASTIC-RELATED"/>
    <property type="match status" value="1"/>
</dbReference>
<dbReference type="GO" id="GO:0016020">
    <property type="term" value="C:membrane"/>
    <property type="evidence" value="ECO:0007669"/>
    <property type="project" value="InterPro"/>
</dbReference>
<dbReference type="InterPro" id="IPR003425">
    <property type="entry name" value="CCB3/YggT"/>
</dbReference>
<organism evidence="2">
    <name type="scientific">Paulinella chromatophora</name>
    <dbReference type="NCBI Taxonomy" id="39717"/>
    <lineage>
        <taxon>Eukaryota</taxon>
        <taxon>Sar</taxon>
        <taxon>Rhizaria</taxon>
        <taxon>Cercozoa</taxon>
        <taxon>Imbricatea</taxon>
        <taxon>Silicofilosea</taxon>
        <taxon>Euglyphida</taxon>
        <taxon>Paulinellidae</taxon>
        <taxon>Paulinella</taxon>
    </lineage>
</organism>
<protein>
    <submittedName>
        <fullName evidence="2">YGGT family, conserved hypothetical integral membrane protein</fullName>
    </submittedName>
</protein>
<keyword evidence="1" id="KW-0472">Membrane</keyword>
<dbReference type="GeneID" id="6481467"/>
<keyword evidence="2" id="KW-0934">Plastid</keyword>
<dbReference type="EMBL" id="CP000815">
    <property type="protein sequence ID" value="ACB43091.1"/>
    <property type="molecule type" value="Genomic_DNA"/>
</dbReference>
<feature type="transmembrane region" description="Helical" evidence="1">
    <location>
        <begin position="12"/>
        <end position="32"/>
    </location>
</feature>
<evidence type="ECO:0000256" key="1">
    <source>
        <dbReference type="SAM" id="Phobius"/>
    </source>
</evidence>
<dbReference type="PANTHER" id="PTHR33219">
    <property type="entry name" value="YLMG HOMOLOG PROTEIN 2, CHLOROPLASTIC"/>
    <property type="match status" value="1"/>
</dbReference>
<accession>B1X572</accession>
<evidence type="ECO:0000313" key="2">
    <source>
        <dbReference type="EMBL" id="ACB43091.1"/>
    </source>
</evidence>
<dbReference type="Pfam" id="PF02325">
    <property type="entry name" value="CCB3_YggT"/>
    <property type="match status" value="1"/>
</dbReference>
<geneLocation type="organellar chromatophore" evidence="2"/>
<proteinExistence type="predicted"/>
<dbReference type="AlphaFoldDB" id="B1X572"/>
<keyword evidence="1" id="KW-0812">Transmembrane</keyword>
<dbReference type="RefSeq" id="YP_002049301.1">
    <property type="nucleotide sequence ID" value="NC_011087.1"/>
</dbReference>